<dbReference type="InterPro" id="IPR011990">
    <property type="entry name" value="TPR-like_helical_dom_sf"/>
</dbReference>
<reference evidence="2" key="1">
    <citation type="submission" date="2021-01" db="EMBL/GenBank/DDBJ databases">
        <authorList>
            <person name="Corre E."/>
            <person name="Pelletier E."/>
            <person name="Niang G."/>
            <person name="Scheremetjew M."/>
            <person name="Finn R."/>
            <person name="Kale V."/>
            <person name="Holt S."/>
            <person name="Cochrane G."/>
            <person name="Meng A."/>
            <person name="Brown T."/>
            <person name="Cohen L."/>
        </authorList>
    </citation>
    <scope>NUCLEOTIDE SEQUENCE</scope>
    <source>
        <strain evidence="2">CCMP2877</strain>
    </source>
</reference>
<evidence type="ECO:0000313" key="2">
    <source>
        <dbReference type="EMBL" id="CAD9255817.1"/>
    </source>
</evidence>
<dbReference type="SUPFAM" id="SSF48452">
    <property type="entry name" value="TPR-like"/>
    <property type="match status" value="1"/>
</dbReference>
<proteinExistence type="predicted"/>
<evidence type="ECO:0000256" key="1">
    <source>
        <dbReference type="SAM" id="MobiDB-lite"/>
    </source>
</evidence>
<evidence type="ECO:0008006" key="3">
    <source>
        <dbReference type="Google" id="ProtNLM"/>
    </source>
</evidence>
<dbReference type="PANTHER" id="PTHR21581">
    <property type="entry name" value="D-ALANYL-D-ALANINE CARBOXYPEPTIDASE"/>
    <property type="match status" value="1"/>
</dbReference>
<gene>
    <name evidence="2" type="ORF">PPAR1163_LOCUS14187</name>
</gene>
<dbReference type="PANTHER" id="PTHR21581:SF6">
    <property type="entry name" value="TRAFFICKING PROTEIN PARTICLE COMPLEX SUBUNIT 12"/>
    <property type="match status" value="1"/>
</dbReference>
<accession>A0A7S1U3K9</accession>
<dbReference type="Gene3D" id="1.25.40.10">
    <property type="entry name" value="Tetratricopeptide repeat domain"/>
    <property type="match status" value="1"/>
</dbReference>
<name>A0A7S1U3K9_9STRA</name>
<dbReference type="AlphaFoldDB" id="A0A7S1U3K9"/>
<feature type="region of interest" description="Disordered" evidence="1">
    <location>
        <begin position="18"/>
        <end position="37"/>
    </location>
</feature>
<protein>
    <recommendedName>
        <fullName evidence="3">CCR4-NOT transcription complex subunit 10</fullName>
    </recommendedName>
</protein>
<organism evidence="2">
    <name type="scientific">Phaeomonas parva</name>
    <dbReference type="NCBI Taxonomy" id="124430"/>
    <lineage>
        <taxon>Eukaryota</taxon>
        <taxon>Sar</taxon>
        <taxon>Stramenopiles</taxon>
        <taxon>Ochrophyta</taxon>
        <taxon>Pinguiophyceae</taxon>
        <taxon>Pinguiochrysidales</taxon>
        <taxon>Pinguiochrysidaceae</taxon>
        <taxon>Phaeomonas</taxon>
    </lineage>
</organism>
<dbReference type="EMBL" id="HBGJ01021929">
    <property type="protein sequence ID" value="CAD9255817.1"/>
    <property type="molecule type" value="Transcribed_RNA"/>
</dbReference>
<sequence length="204" mass="22028">MPCAAKALQALERELDLDYDPSRPTSPKVAPGTDGADPLLSVARGTVHFSRGEFVKAQMWYAKALEGERKQQEADVNLGGLNPALGLQEGGSQHLGMGGWRAAGVTPGLAGVGFDADLVIAAANNMAIAALYTCQLNRAVQILEDLIRQDPHRYLCKETAFNLCTLYDLSCEPSVAGRKKRVLQQVALLFYLEDLNAQSFRIPG</sequence>